<dbReference type="EMBL" id="BLRV01000109">
    <property type="protein sequence ID" value="GFP21815.1"/>
    <property type="molecule type" value="Genomic_DNA"/>
</dbReference>
<dbReference type="Gene3D" id="1.10.490.110">
    <property type="entry name" value="Uncharacterized conserved protein DUF2267"/>
    <property type="match status" value="1"/>
</dbReference>
<protein>
    <submittedName>
        <fullName evidence="1">Uncharacterized protein</fullName>
    </submittedName>
</protein>
<proteinExistence type="predicted"/>
<accession>A0A6V8NNG6</accession>
<organism evidence="1 2">
    <name type="scientific">Candidatus Hakubella thermalkaliphila</name>
    <dbReference type="NCBI Taxonomy" id="2754717"/>
    <lineage>
        <taxon>Bacteria</taxon>
        <taxon>Bacillati</taxon>
        <taxon>Actinomycetota</taxon>
        <taxon>Actinomycetota incertae sedis</taxon>
        <taxon>Candidatus Hakubellales</taxon>
        <taxon>Candidatus Hakubellaceae</taxon>
        <taxon>Candidatus Hakubella</taxon>
    </lineage>
</organism>
<sequence>MRAVKAVFGVLSTLLPESDMAMARNLLPEALQPVWEDSEGQTRTPGSFIRIQPDRHSGVHGLIEAVCTSGEYLSPAEGMVAISAVFGALKEKLRDAADAWSQLIPEEGRKLWEKALTVDQLQDVSQCV</sequence>
<evidence type="ECO:0000313" key="1">
    <source>
        <dbReference type="EMBL" id="GFP21815.1"/>
    </source>
</evidence>
<evidence type="ECO:0000313" key="2">
    <source>
        <dbReference type="Proteomes" id="UP000580051"/>
    </source>
</evidence>
<dbReference type="InterPro" id="IPR038282">
    <property type="entry name" value="DUF2267_sf"/>
</dbReference>
<name>A0A6V8NNG6_9ACTN</name>
<gene>
    <name evidence="1" type="ORF">HKBW3S06_01042</name>
</gene>
<reference evidence="1 2" key="1">
    <citation type="journal article" date="2020" name="Front. Microbiol.">
        <title>Single-cell genomics of novel Actinobacteria with the Wood-Ljungdahl pathway discovered in a serpentinizing system.</title>
        <authorList>
            <person name="Merino N."/>
            <person name="Kawai M."/>
            <person name="Boyd E.S."/>
            <person name="Colman D.R."/>
            <person name="McGlynn S.E."/>
            <person name="Nealson K.H."/>
            <person name="Kurokawa K."/>
            <person name="Hongoh Y."/>
        </authorList>
    </citation>
    <scope>NUCLEOTIDE SEQUENCE [LARGE SCALE GENOMIC DNA]</scope>
    <source>
        <strain evidence="1 2">S06</strain>
    </source>
</reference>
<comment type="caution">
    <text evidence="1">The sequence shown here is derived from an EMBL/GenBank/DDBJ whole genome shotgun (WGS) entry which is preliminary data.</text>
</comment>
<dbReference type="Proteomes" id="UP000580051">
    <property type="component" value="Unassembled WGS sequence"/>
</dbReference>
<dbReference type="AlphaFoldDB" id="A0A6V8NNG6"/>